<organism evidence="1 2">
    <name type="scientific">Pyrodictium abyssi</name>
    <dbReference type="NCBI Taxonomy" id="54256"/>
    <lineage>
        <taxon>Archaea</taxon>
        <taxon>Thermoproteota</taxon>
        <taxon>Thermoprotei</taxon>
        <taxon>Desulfurococcales</taxon>
        <taxon>Pyrodictiaceae</taxon>
        <taxon>Pyrodictium</taxon>
    </lineage>
</organism>
<accession>A0ABM8IXT5</accession>
<dbReference type="Proteomes" id="UP001341135">
    <property type="component" value="Chromosome"/>
</dbReference>
<reference evidence="1 2" key="1">
    <citation type="submission" date="2023-09" db="EMBL/GenBank/DDBJ databases">
        <title>Pyrofollis japonicus gen. nov. sp. nov., a novel member of the family Pyrodictiaceae isolated from the Iheya North hydrothermal field.</title>
        <authorList>
            <person name="Miyazaki U."/>
            <person name="Sanari M."/>
            <person name="Tame A."/>
            <person name="Kitajima M."/>
            <person name="Okamoto A."/>
            <person name="Sawayama S."/>
            <person name="Miyazaki J."/>
            <person name="Takai K."/>
            <person name="Nakagawa S."/>
        </authorList>
    </citation>
    <scope>NUCLEOTIDE SEQUENCE [LARGE SCALE GENOMIC DNA]</scope>
    <source>
        <strain evidence="1 2">AV2</strain>
    </source>
</reference>
<proteinExistence type="predicted"/>
<gene>
    <name evidence="1" type="ORF">PABY_12680</name>
</gene>
<protein>
    <submittedName>
        <fullName evidence="1">Uncharacterized protein</fullName>
    </submittedName>
</protein>
<evidence type="ECO:0000313" key="2">
    <source>
        <dbReference type="Proteomes" id="UP001341135"/>
    </source>
</evidence>
<dbReference type="EMBL" id="AP028907">
    <property type="protein sequence ID" value="BES81701.1"/>
    <property type="molecule type" value="Genomic_DNA"/>
</dbReference>
<sequence length="60" mass="6453">MPSSRYLAIGTNITKENCKGKDHLACNEDTETSILAEGTLGEGIDNDAIYIIFLYCIGVG</sequence>
<keyword evidence="2" id="KW-1185">Reference proteome</keyword>
<name>A0ABM8IXT5_9CREN</name>
<evidence type="ECO:0000313" key="1">
    <source>
        <dbReference type="EMBL" id="BES81701.1"/>
    </source>
</evidence>